<evidence type="ECO:0000256" key="1">
    <source>
        <dbReference type="SAM" id="MobiDB-lite"/>
    </source>
</evidence>
<dbReference type="AlphaFoldDB" id="A0A5N5QFI2"/>
<reference evidence="2 3" key="1">
    <citation type="journal article" date="2019" name="Fungal Biol. Biotechnol.">
        <title>Draft genome sequence of fastidious pathogen Ceratobasidium theobromae, which causes vascular-streak dieback in Theobroma cacao.</title>
        <authorList>
            <person name="Ali S.S."/>
            <person name="Asman A."/>
            <person name="Shao J."/>
            <person name="Firmansyah A.P."/>
            <person name="Susilo A.W."/>
            <person name="Rosmana A."/>
            <person name="McMahon P."/>
            <person name="Junaid M."/>
            <person name="Guest D."/>
            <person name="Kheng T.Y."/>
            <person name="Meinhardt L.W."/>
            <person name="Bailey B.A."/>
        </authorList>
    </citation>
    <scope>NUCLEOTIDE SEQUENCE [LARGE SCALE GENOMIC DNA]</scope>
    <source>
        <strain evidence="2 3">CT2</strain>
    </source>
</reference>
<accession>A0A5N5QFI2</accession>
<proteinExistence type="predicted"/>
<dbReference type="Proteomes" id="UP000383932">
    <property type="component" value="Unassembled WGS sequence"/>
</dbReference>
<name>A0A5N5QFI2_9AGAM</name>
<evidence type="ECO:0000313" key="2">
    <source>
        <dbReference type="EMBL" id="KAB5590505.1"/>
    </source>
</evidence>
<comment type="caution">
    <text evidence="2">The sequence shown here is derived from an EMBL/GenBank/DDBJ whole genome shotgun (WGS) entry which is preliminary data.</text>
</comment>
<dbReference type="EMBL" id="SSOP01000165">
    <property type="protein sequence ID" value="KAB5590505.1"/>
    <property type="molecule type" value="Genomic_DNA"/>
</dbReference>
<organism evidence="2 3">
    <name type="scientific">Ceratobasidium theobromae</name>
    <dbReference type="NCBI Taxonomy" id="1582974"/>
    <lineage>
        <taxon>Eukaryota</taxon>
        <taxon>Fungi</taxon>
        <taxon>Dikarya</taxon>
        <taxon>Basidiomycota</taxon>
        <taxon>Agaricomycotina</taxon>
        <taxon>Agaricomycetes</taxon>
        <taxon>Cantharellales</taxon>
        <taxon>Ceratobasidiaceae</taxon>
        <taxon>Ceratobasidium</taxon>
    </lineage>
</organism>
<feature type="region of interest" description="Disordered" evidence="1">
    <location>
        <begin position="226"/>
        <end position="245"/>
    </location>
</feature>
<protein>
    <submittedName>
        <fullName evidence="2">Uncharacterized protein</fullName>
    </submittedName>
</protein>
<sequence length="245" mass="26137">MAGIQTPTLLEILNAIKQLATPLGPLLALLQEIKPIVMGIKKAQDEASQANVKEFKAVNASIKPLQNALGTIQGRLDKMPARLEATATAAELEKVKAEVKKIMDKLEAIAKADAKASKLSSPSKPDKKATMGLDPMLTKADMTSLLGGVPTKAEIKTAFDEQGSKLEALAGNIKNYGRTVQTAFSSSLSGFQGETKTSFETIVAHLEGLKAAVEKMESRLDTMEELLNEISERESDPGGSDSDRS</sequence>
<feature type="compositionally biased region" description="Basic and acidic residues" evidence="1">
    <location>
        <begin position="230"/>
        <end position="245"/>
    </location>
</feature>
<evidence type="ECO:0000313" key="3">
    <source>
        <dbReference type="Proteomes" id="UP000383932"/>
    </source>
</evidence>
<keyword evidence="3" id="KW-1185">Reference proteome</keyword>
<gene>
    <name evidence="2" type="ORF">CTheo_6054</name>
</gene>